<comment type="cofactor">
    <cofactor evidence="2 9">
        <name>Mg(2+)</name>
        <dbReference type="ChEBI" id="CHEBI:18420"/>
    </cofactor>
</comment>
<dbReference type="OrthoDB" id="9811744at2"/>
<accession>A0A2N5Y6A1</accession>
<keyword evidence="8 9" id="KW-0289">Folate biosynthesis</keyword>
<dbReference type="InterPro" id="IPR006390">
    <property type="entry name" value="DHP_synth_dom"/>
</dbReference>
<organism evidence="11 12">
    <name type="scientific">Kineobactrum sediminis</name>
    <dbReference type="NCBI Taxonomy" id="1905677"/>
    <lineage>
        <taxon>Bacteria</taxon>
        <taxon>Pseudomonadati</taxon>
        <taxon>Pseudomonadota</taxon>
        <taxon>Gammaproteobacteria</taxon>
        <taxon>Cellvibrionales</taxon>
        <taxon>Halieaceae</taxon>
        <taxon>Kineobactrum</taxon>
    </lineage>
</organism>
<keyword evidence="7 9" id="KW-0460">Magnesium</keyword>
<evidence type="ECO:0000256" key="5">
    <source>
        <dbReference type="ARBA" id="ARBA00022679"/>
    </source>
</evidence>
<evidence type="ECO:0000256" key="1">
    <source>
        <dbReference type="ARBA" id="ARBA00000012"/>
    </source>
</evidence>
<keyword evidence="5 9" id="KW-0808">Transferase</keyword>
<dbReference type="EMBL" id="PKLZ01000001">
    <property type="protein sequence ID" value="PLW83924.1"/>
    <property type="molecule type" value="Genomic_DNA"/>
</dbReference>
<dbReference type="InterPro" id="IPR011005">
    <property type="entry name" value="Dihydropteroate_synth-like_sf"/>
</dbReference>
<dbReference type="PANTHER" id="PTHR20941:SF1">
    <property type="entry name" value="FOLIC ACID SYNTHESIS PROTEIN FOL1"/>
    <property type="match status" value="1"/>
</dbReference>
<evidence type="ECO:0000313" key="11">
    <source>
        <dbReference type="EMBL" id="PLW83924.1"/>
    </source>
</evidence>
<dbReference type="GO" id="GO:0004156">
    <property type="term" value="F:dihydropteroate synthase activity"/>
    <property type="evidence" value="ECO:0007669"/>
    <property type="project" value="UniProtKB-EC"/>
</dbReference>
<protein>
    <recommendedName>
        <fullName evidence="4 9">Dihydropteroate synthase</fullName>
        <shortName evidence="9">DHPS</shortName>
        <ecNumber evidence="4 9">2.5.1.15</ecNumber>
    </recommendedName>
    <alternativeName>
        <fullName evidence="9">Dihydropteroate pyrophosphorylase</fullName>
    </alternativeName>
</protein>
<keyword evidence="6 9" id="KW-0479">Metal-binding</keyword>
<dbReference type="NCBIfam" id="TIGR01496">
    <property type="entry name" value="DHPS"/>
    <property type="match status" value="1"/>
</dbReference>
<dbReference type="GO" id="GO:0046872">
    <property type="term" value="F:metal ion binding"/>
    <property type="evidence" value="ECO:0007669"/>
    <property type="project" value="UniProtKB-KW"/>
</dbReference>
<evidence type="ECO:0000256" key="6">
    <source>
        <dbReference type="ARBA" id="ARBA00022723"/>
    </source>
</evidence>
<dbReference type="GO" id="GO:0005829">
    <property type="term" value="C:cytosol"/>
    <property type="evidence" value="ECO:0007669"/>
    <property type="project" value="TreeGrafter"/>
</dbReference>
<dbReference type="UniPathway" id="UPA00077">
    <property type="reaction ID" value="UER00156"/>
</dbReference>
<evidence type="ECO:0000256" key="3">
    <source>
        <dbReference type="ARBA" id="ARBA00004763"/>
    </source>
</evidence>
<comment type="catalytic activity">
    <reaction evidence="1">
        <text>(7,8-dihydropterin-6-yl)methyl diphosphate + 4-aminobenzoate = 7,8-dihydropteroate + diphosphate</text>
        <dbReference type="Rhea" id="RHEA:19949"/>
        <dbReference type="ChEBI" id="CHEBI:17836"/>
        <dbReference type="ChEBI" id="CHEBI:17839"/>
        <dbReference type="ChEBI" id="CHEBI:33019"/>
        <dbReference type="ChEBI" id="CHEBI:72950"/>
        <dbReference type="EC" id="2.5.1.15"/>
    </reaction>
</comment>
<evidence type="ECO:0000256" key="7">
    <source>
        <dbReference type="ARBA" id="ARBA00022842"/>
    </source>
</evidence>
<dbReference type="InterPro" id="IPR000489">
    <property type="entry name" value="Pterin-binding_dom"/>
</dbReference>
<evidence type="ECO:0000313" key="12">
    <source>
        <dbReference type="Proteomes" id="UP000234845"/>
    </source>
</evidence>
<dbReference type="SUPFAM" id="SSF51717">
    <property type="entry name" value="Dihydropteroate synthetase-like"/>
    <property type="match status" value="1"/>
</dbReference>
<dbReference type="CDD" id="cd00739">
    <property type="entry name" value="DHPS"/>
    <property type="match status" value="1"/>
</dbReference>
<dbReference type="RefSeq" id="WP_101519561.1">
    <property type="nucleotide sequence ID" value="NZ_PKLZ01000001.1"/>
</dbReference>
<dbReference type="GO" id="GO:0046654">
    <property type="term" value="P:tetrahydrofolate biosynthetic process"/>
    <property type="evidence" value="ECO:0007669"/>
    <property type="project" value="UniProtKB-UniPathway"/>
</dbReference>
<sequence>MTSPERPVLACAGRSLDLSQPIVMGIINTTPDSFSDGGALYRSGVLDLEQALERARDLCGQGAAILDIGGESTRPGAAPVSVQQELDRVLPLVERIAAELDVVISVDTSSARVISAAAAAGAGMINDVRALVREGALEAAAATSLPICLMHMQGDPSTMQQAPVYRDVVAEVGAFLGERIAACEAAGIQRQRLVLDPGFGFGKTLAHNFQLLQRLPELAIGGLPLLVGLSRKSLIRKVLGREVGDRLPASLALAVLAAERGAAIIRVHDVAETRDALAMYDALKQWGQP</sequence>
<dbReference type="GO" id="GO:0046656">
    <property type="term" value="P:folic acid biosynthetic process"/>
    <property type="evidence" value="ECO:0007669"/>
    <property type="project" value="UniProtKB-KW"/>
</dbReference>
<name>A0A2N5Y6A1_9GAMM</name>
<feature type="domain" description="Pterin-binding" evidence="10">
    <location>
        <begin position="21"/>
        <end position="278"/>
    </location>
</feature>
<gene>
    <name evidence="11" type="primary">folP</name>
    <name evidence="11" type="ORF">CWI75_00765</name>
</gene>
<dbReference type="Gene3D" id="3.20.20.20">
    <property type="entry name" value="Dihydropteroate synthase-like"/>
    <property type="match status" value="1"/>
</dbReference>
<evidence type="ECO:0000259" key="10">
    <source>
        <dbReference type="PROSITE" id="PS50972"/>
    </source>
</evidence>
<comment type="pathway">
    <text evidence="3 9">Cofactor biosynthesis; tetrahydrofolate biosynthesis; 7,8-dihydrofolate from 2-amino-4-hydroxy-6-hydroxymethyl-7,8-dihydropteridine diphosphate and 4-aminobenzoate: step 1/2.</text>
</comment>
<dbReference type="Pfam" id="PF00809">
    <property type="entry name" value="Pterin_bind"/>
    <property type="match status" value="1"/>
</dbReference>
<dbReference type="PROSITE" id="PS00793">
    <property type="entry name" value="DHPS_2"/>
    <property type="match status" value="1"/>
</dbReference>
<proteinExistence type="inferred from homology"/>
<dbReference type="EC" id="2.5.1.15" evidence="4 9"/>
<dbReference type="PROSITE" id="PS00792">
    <property type="entry name" value="DHPS_1"/>
    <property type="match status" value="1"/>
</dbReference>
<evidence type="ECO:0000256" key="8">
    <source>
        <dbReference type="ARBA" id="ARBA00022909"/>
    </source>
</evidence>
<dbReference type="AlphaFoldDB" id="A0A2N5Y6A1"/>
<evidence type="ECO:0000256" key="4">
    <source>
        <dbReference type="ARBA" id="ARBA00012458"/>
    </source>
</evidence>
<dbReference type="Proteomes" id="UP000234845">
    <property type="component" value="Unassembled WGS sequence"/>
</dbReference>
<comment type="similarity">
    <text evidence="9">Belongs to the DHPS family.</text>
</comment>
<evidence type="ECO:0000256" key="2">
    <source>
        <dbReference type="ARBA" id="ARBA00001946"/>
    </source>
</evidence>
<comment type="caution">
    <text evidence="11">The sequence shown here is derived from an EMBL/GenBank/DDBJ whole genome shotgun (WGS) entry which is preliminary data.</text>
</comment>
<dbReference type="InterPro" id="IPR045031">
    <property type="entry name" value="DHP_synth-like"/>
</dbReference>
<evidence type="ECO:0000256" key="9">
    <source>
        <dbReference type="RuleBase" id="RU361205"/>
    </source>
</evidence>
<dbReference type="PROSITE" id="PS50972">
    <property type="entry name" value="PTERIN_BINDING"/>
    <property type="match status" value="1"/>
</dbReference>
<comment type="function">
    <text evidence="9">Catalyzes the condensation of para-aminobenzoate (pABA) with 6-hydroxymethyl-7,8-dihydropterin diphosphate (DHPt-PP) to form 7,8-dihydropteroate (H2Pte), the immediate precursor of folate derivatives.</text>
</comment>
<keyword evidence="12" id="KW-1185">Reference proteome</keyword>
<dbReference type="PANTHER" id="PTHR20941">
    <property type="entry name" value="FOLATE SYNTHESIS PROTEINS"/>
    <property type="match status" value="1"/>
</dbReference>
<reference evidence="12" key="1">
    <citation type="submission" date="2017-11" db="EMBL/GenBank/DDBJ databases">
        <title>The draft genome sequence of Chromatocurvus sp. F02.</title>
        <authorList>
            <person name="Du Z.-J."/>
            <person name="Chang Y.-Q."/>
        </authorList>
    </citation>
    <scope>NUCLEOTIDE SEQUENCE [LARGE SCALE GENOMIC DNA]</scope>
    <source>
        <strain evidence="12">F02</strain>
    </source>
</reference>